<dbReference type="Proteomes" id="UP000481288">
    <property type="component" value="Unassembled WGS sequence"/>
</dbReference>
<feature type="compositionally biased region" description="Basic residues" evidence="1">
    <location>
        <begin position="199"/>
        <end position="208"/>
    </location>
</feature>
<comment type="caution">
    <text evidence="2">The sequence shown here is derived from an EMBL/GenBank/DDBJ whole genome shotgun (WGS) entry which is preliminary data.</text>
</comment>
<accession>A0A7D8URR0</accession>
<dbReference type="OrthoDB" id="2740448at2759"/>
<organism evidence="2 3">
    <name type="scientific">Lachnellula cervina</name>
    <dbReference type="NCBI Taxonomy" id="1316786"/>
    <lineage>
        <taxon>Eukaryota</taxon>
        <taxon>Fungi</taxon>
        <taxon>Dikarya</taxon>
        <taxon>Ascomycota</taxon>
        <taxon>Pezizomycotina</taxon>
        <taxon>Leotiomycetes</taxon>
        <taxon>Helotiales</taxon>
        <taxon>Lachnaceae</taxon>
        <taxon>Lachnellula</taxon>
    </lineage>
</organism>
<dbReference type="EMBL" id="QGMG01000160">
    <property type="protein sequence ID" value="TVY56433.1"/>
    <property type="molecule type" value="Genomic_DNA"/>
</dbReference>
<keyword evidence="3" id="KW-1185">Reference proteome</keyword>
<evidence type="ECO:0000313" key="2">
    <source>
        <dbReference type="EMBL" id="TVY56433.1"/>
    </source>
</evidence>
<dbReference type="AlphaFoldDB" id="A0A7D8URR0"/>
<protein>
    <submittedName>
        <fullName evidence="2">Uncharacterized protein</fullName>
    </submittedName>
</protein>
<feature type="region of interest" description="Disordered" evidence="1">
    <location>
        <begin position="169"/>
        <end position="208"/>
    </location>
</feature>
<gene>
    <name evidence="2" type="ORF">LCER1_G001506</name>
</gene>
<sequence length="208" mass="22862">MAKKPPTRTPTNQAGQAETTPQNEMNSTLSSLRADSDLWYRILVLLHDLSNIGKDRAAVARNLCTTDELYISGPYFTPEESSRIKSTVVSPPTQDEVPEFEALTLEDEPREPAKEMPTSSEDMTIEEAITSCLQNFFEKRRASGDARPCGPHDMAPIYREVFGVSKGDLSEGNFESRLKKHGLGQLEDKGGQGASNSSKQKKKGGKKG</sequence>
<feature type="region of interest" description="Disordered" evidence="1">
    <location>
        <begin position="1"/>
        <end position="28"/>
    </location>
</feature>
<reference evidence="2 3" key="1">
    <citation type="submission" date="2018-05" db="EMBL/GenBank/DDBJ databases">
        <title>Whole genome sequencing for identification of molecular markers to develop diagnostic detection tools for the regulated plant pathogen Lachnellula willkommii.</title>
        <authorList>
            <person name="Giroux E."/>
            <person name="Bilodeau G."/>
        </authorList>
    </citation>
    <scope>NUCLEOTIDE SEQUENCE [LARGE SCALE GENOMIC DNA]</scope>
    <source>
        <strain evidence="2 3">CBS 625.97</strain>
    </source>
</reference>
<name>A0A7D8URR0_9HELO</name>
<proteinExistence type="predicted"/>
<feature type="compositionally biased region" description="Polar residues" evidence="1">
    <location>
        <begin position="9"/>
        <end position="28"/>
    </location>
</feature>
<evidence type="ECO:0000256" key="1">
    <source>
        <dbReference type="SAM" id="MobiDB-lite"/>
    </source>
</evidence>
<evidence type="ECO:0000313" key="3">
    <source>
        <dbReference type="Proteomes" id="UP000481288"/>
    </source>
</evidence>